<dbReference type="Gene3D" id="2.60.120.10">
    <property type="entry name" value="Jelly Rolls"/>
    <property type="match status" value="1"/>
</dbReference>
<keyword evidence="3" id="KW-0804">Transcription</keyword>
<dbReference type="PANTHER" id="PTHR43280:SF28">
    <property type="entry name" value="HTH-TYPE TRANSCRIPTIONAL ACTIVATOR RHAS"/>
    <property type="match status" value="1"/>
</dbReference>
<dbReference type="SUPFAM" id="SSF51215">
    <property type="entry name" value="Regulatory protein AraC"/>
    <property type="match status" value="1"/>
</dbReference>
<sequence length="348" mass="41040">MNNKEFLDQLTNQEKANPTFSKHNPNSYLSNQPVAHNNFELKKILKYFDSPKTYMSLNASEEFNTSLSIDIKIEQLNIIDKKQNITYRKSLYHNHDFFEMVYVYAGTCKTVINNHSINLNTGNLCLFDLQTVHQLIIPNDETKVFNILISQELLTSTFLQLLDNNDFIANFFINSIYNIPKQNEYLIFNLSEDEITIFYLEQILIEFFKQKPFYNGVIQSLLAALFLSLARIYQSKITNLTKQNTGKIEITQLLQYIQDNYQNITLKQLAEHFGYTTRTMMRFLQNYTGHTFSEILKDFRLQNACYYLKNTSSSIDEIAQMTGFCDRSYFDKVFKQTYHLTPKEYRDK</sequence>
<dbReference type="PROSITE" id="PS01124">
    <property type="entry name" value="HTH_ARAC_FAMILY_2"/>
    <property type="match status" value="1"/>
</dbReference>
<proteinExistence type="predicted"/>
<reference evidence="5" key="1">
    <citation type="journal article" date="2021" name="PeerJ">
        <title>Extensive microbial diversity within the chicken gut microbiome revealed by metagenomics and culture.</title>
        <authorList>
            <person name="Gilroy R."/>
            <person name="Ravi A."/>
            <person name="Getino M."/>
            <person name="Pursley I."/>
            <person name="Horton D.L."/>
            <person name="Alikhan N.F."/>
            <person name="Baker D."/>
            <person name="Gharbi K."/>
            <person name="Hall N."/>
            <person name="Watson M."/>
            <person name="Adriaenssens E.M."/>
            <person name="Foster-Nyarko E."/>
            <person name="Jarju S."/>
            <person name="Secka A."/>
            <person name="Antonio M."/>
            <person name="Oren A."/>
            <person name="Chaudhuri R.R."/>
            <person name="La Ragione R."/>
            <person name="Hildebrand F."/>
            <person name="Pallen M.J."/>
        </authorList>
    </citation>
    <scope>NUCLEOTIDE SEQUENCE</scope>
    <source>
        <strain evidence="5">ChiGjej1B1-14440</strain>
    </source>
</reference>
<evidence type="ECO:0000313" key="5">
    <source>
        <dbReference type="EMBL" id="HIX82336.1"/>
    </source>
</evidence>
<evidence type="ECO:0000256" key="3">
    <source>
        <dbReference type="ARBA" id="ARBA00023163"/>
    </source>
</evidence>
<dbReference type="InterPro" id="IPR003313">
    <property type="entry name" value="AraC-bd"/>
</dbReference>
<comment type="caution">
    <text evidence="5">The sequence shown here is derived from an EMBL/GenBank/DDBJ whole genome shotgun (WGS) entry which is preliminary data.</text>
</comment>
<dbReference type="GO" id="GO:0003700">
    <property type="term" value="F:DNA-binding transcription factor activity"/>
    <property type="evidence" value="ECO:0007669"/>
    <property type="project" value="InterPro"/>
</dbReference>
<dbReference type="EMBL" id="DXET01000227">
    <property type="protein sequence ID" value="HIX82336.1"/>
    <property type="molecule type" value="Genomic_DNA"/>
</dbReference>
<dbReference type="SUPFAM" id="SSF46689">
    <property type="entry name" value="Homeodomain-like"/>
    <property type="match status" value="1"/>
</dbReference>
<reference evidence="5" key="2">
    <citation type="submission" date="2021-04" db="EMBL/GenBank/DDBJ databases">
        <authorList>
            <person name="Gilroy R."/>
        </authorList>
    </citation>
    <scope>NUCLEOTIDE SEQUENCE</scope>
    <source>
        <strain evidence="5">ChiGjej1B1-14440</strain>
    </source>
</reference>
<dbReference type="GO" id="GO:0043565">
    <property type="term" value="F:sequence-specific DNA binding"/>
    <property type="evidence" value="ECO:0007669"/>
    <property type="project" value="InterPro"/>
</dbReference>
<name>A0A9D1XN96_9FIRM</name>
<organism evidence="5 6">
    <name type="scientific">Candidatus Erysipelatoclostridium merdavium</name>
    <dbReference type="NCBI Taxonomy" id="2838566"/>
    <lineage>
        <taxon>Bacteria</taxon>
        <taxon>Bacillati</taxon>
        <taxon>Bacillota</taxon>
        <taxon>Erysipelotrichia</taxon>
        <taxon>Erysipelotrichales</taxon>
        <taxon>Erysipelotrichales incertae sedis</taxon>
    </lineage>
</organism>
<dbReference type="AlphaFoldDB" id="A0A9D1XN96"/>
<protein>
    <submittedName>
        <fullName evidence="5">AraC family transcriptional regulator</fullName>
    </submittedName>
</protein>
<dbReference type="PANTHER" id="PTHR43280">
    <property type="entry name" value="ARAC-FAMILY TRANSCRIPTIONAL REGULATOR"/>
    <property type="match status" value="1"/>
</dbReference>
<dbReference type="Pfam" id="PF02311">
    <property type="entry name" value="AraC_binding"/>
    <property type="match status" value="1"/>
</dbReference>
<feature type="domain" description="HTH araC/xylS-type" evidence="4">
    <location>
        <begin position="251"/>
        <end position="348"/>
    </location>
</feature>
<dbReference type="Gene3D" id="1.10.10.60">
    <property type="entry name" value="Homeodomain-like"/>
    <property type="match status" value="2"/>
</dbReference>
<dbReference type="InterPro" id="IPR037923">
    <property type="entry name" value="HTH-like"/>
</dbReference>
<evidence type="ECO:0000313" key="6">
    <source>
        <dbReference type="Proteomes" id="UP000886724"/>
    </source>
</evidence>
<dbReference type="InterPro" id="IPR014710">
    <property type="entry name" value="RmlC-like_jellyroll"/>
</dbReference>
<evidence type="ECO:0000256" key="1">
    <source>
        <dbReference type="ARBA" id="ARBA00023015"/>
    </source>
</evidence>
<dbReference type="Pfam" id="PF12833">
    <property type="entry name" value="HTH_18"/>
    <property type="match status" value="1"/>
</dbReference>
<dbReference type="InterPro" id="IPR009057">
    <property type="entry name" value="Homeodomain-like_sf"/>
</dbReference>
<evidence type="ECO:0000259" key="4">
    <source>
        <dbReference type="PROSITE" id="PS01124"/>
    </source>
</evidence>
<dbReference type="InterPro" id="IPR020449">
    <property type="entry name" value="Tscrpt_reg_AraC-type_HTH"/>
</dbReference>
<evidence type="ECO:0000256" key="2">
    <source>
        <dbReference type="ARBA" id="ARBA00023125"/>
    </source>
</evidence>
<dbReference type="PRINTS" id="PR00032">
    <property type="entry name" value="HTHARAC"/>
</dbReference>
<dbReference type="SMART" id="SM00342">
    <property type="entry name" value="HTH_ARAC"/>
    <property type="match status" value="1"/>
</dbReference>
<dbReference type="Proteomes" id="UP000886724">
    <property type="component" value="Unassembled WGS sequence"/>
</dbReference>
<accession>A0A9D1XN96</accession>
<keyword evidence="1" id="KW-0805">Transcription regulation</keyword>
<gene>
    <name evidence="5" type="ORF">H9980_10270</name>
</gene>
<keyword evidence="2" id="KW-0238">DNA-binding</keyword>
<dbReference type="InterPro" id="IPR018060">
    <property type="entry name" value="HTH_AraC"/>
</dbReference>